<evidence type="ECO:0000313" key="1">
    <source>
        <dbReference type="EMBL" id="KFA94854.1"/>
    </source>
</evidence>
<comment type="caution">
    <text evidence="1">The sequence shown here is derived from an EMBL/GenBank/DDBJ whole genome shotgun (WGS) entry which is preliminary data.</text>
</comment>
<dbReference type="AlphaFoldDB" id="A0A084T2B9"/>
<evidence type="ECO:0000313" key="2">
    <source>
        <dbReference type="Proteomes" id="UP000028547"/>
    </source>
</evidence>
<gene>
    <name evidence="1" type="ORF">Q664_00365</name>
</gene>
<dbReference type="EMBL" id="JPMI01000003">
    <property type="protein sequence ID" value="KFA94854.1"/>
    <property type="molecule type" value="Genomic_DNA"/>
</dbReference>
<dbReference type="Proteomes" id="UP000028547">
    <property type="component" value="Unassembled WGS sequence"/>
</dbReference>
<protein>
    <submittedName>
        <fullName evidence="1">Uncharacterized protein</fullName>
    </submittedName>
</protein>
<proteinExistence type="predicted"/>
<reference evidence="1 2" key="1">
    <citation type="submission" date="2014-07" db="EMBL/GenBank/DDBJ databases">
        <title>Draft Genome Sequence of Gephyronic Acid Producer, Cystobacter violaceus Strain Cb vi76.</title>
        <authorList>
            <person name="Stevens D.C."/>
            <person name="Young J."/>
            <person name="Carmichael R."/>
            <person name="Tan J."/>
            <person name="Taylor R.E."/>
        </authorList>
    </citation>
    <scope>NUCLEOTIDE SEQUENCE [LARGE SCALE GENOMIC DNA]</scope>
    <source>
        <strain evidence="1 2">Cb vi76</strain>
    </source>
</reference>
<name>A0A084T2B9_9BACT</name>
<dbReference type="RefSeq" id="WP_043388445.1">
    <property type="nucleotide sequence ID" value="NZ_JPMI01000003.1"/>
</dbReference>
<accession>A0A084T2B9</accession>
<sequence>MLRLYKKEGDTLRYWEAWVNGDTLTVHQGVVGEMGEQRDTPVPADEDPDMVIAQAAEPLVDQGYDEPDPEAMTPLVIQYALQGKGSGQDFQKRHSVEEVLTDALGWTGNGEVEGGETQPGRMNVFCRVMDPDIAVRTFLEVLDDEELLEGAIIALVPEDGVSRVLWPEANTGPFRV</sequence>
<organism evidence="1 2">
    <name type="scientific">Archangium violaceum Cb vi76</name>
    <dbReference type="NCBI Taxonomy" id="1406225"/>
    <lineage>
        <taxon>Bacteria</taxon>
        <taxon>Pseudomonadati</taxon>
        <taxon>Myxococcota</taxon>
        <taxon>Myxococcia</taxon>
        <taxon>Myxococcales</taxon>
        <taxon>Cystobacterineae</taxon>
        <taxon>Archangiaceae</taxon>
        <taxon>Archangium</taxon>
    </lineage>
</organism>